<proteinExistence type="predicted"/>
<dbReference type="EMBL" id="BJYM01000015">
    <property type="protein sequence ID" value="GEN88755.1"/>
    <property type="molecule type" value="Genomic_DNA"/>
</dbReference>
<dbReference type="AlphaFoldDB" id="A0A511ZMS7"/>
<dbReference type="InterPro" id="IPR003737">
    <property type="entry name" value="GlcNAc_PI_deacetylase-related"/>
</dbReference>
<dbReference type="GO" id="GO:0016811">
    <property type="term" value="F:hydrolase activity, acting on carbon-nitrogen (but not peptide) bonds, in linear amides"/>
    <property type="evidence" value="ECO:0007669"/>
    <property type="project" value="TreeGrafter"/>
</dbReference>
<protein>
    <recommendedName>
        <fullName evidence="4">PIG-L family deacetylase</fullName>
    </recommendedName>
</protein>
<dbReference type="SUPFAM" id="SSF102588">
    <property type="entry name" value="LmbE-like"/>
    <property type="match status" value="1"/>
</dbReference>
<evidence type="ECO:0008006" key="4">
    <source>
        <dbReference type="Google" id="ProtNLM"/>
    </source>
</evidence>
<evidence type="ECO:0000313" key="3">
    <source>
        <dbReference type="Proteomes" id="UP000321558"/>
    </source>
</evidence>
<sequence>MAAVRLKSLVFQGMKRTIGEERMIKLIEYTRGLYRYPKKMLGREFQDNIKQEADILVFAAHPDDEVLGLSSILYSHQKKRENTVVTYVTNGSGLIGESWRMPEAFSKDKAEERYREGLQGLSLLNIPEENVYCLGFPDAGTHRYLNEIAKDVLFLMEKYQPKKVYVHCMEGGHNDHDITSYVVKSVCKKLDFSNVYEWAEYNQLQPLGTEDIRFRNCKSTETEETLMKLSDAQYKLKKQMLACHKSQDVAKYYLMGEAIRKADLDDLEKELLAYSNFQEANIRPLITQFFRFINHLQINESSVHGKLYQSKTKMKKLMNGR</sequence>
<keyword evidence="3" id="KW-1185">Reference proteome</keyword>
<reference evidence="2 3" key="1">
    <citation type="submission" date="2019-07" db="EMBL/GenBank/DDBJ databases">
        <title>Whole genome shotgun sequence of Oceanobacillus sojae NBRC 105379.</title>
        <authorList>
            <person name="Hosoyama A."/>
            <person name="Uohara A."/>
            <person name="Ohji S."/>
            <person name="Ichikawa N."/>
        </authorList>
    </citation>
    <scope>NUCLEOTIDE SEQUENCE [LARGE SCALE GENOMIC DNA]</scope>
    <source>
        <strain evidence="2 3">NBRC 105379</strain>
    </source>
</reference>
<comment type="caution">
    <text evidence="2">The sequence shown here is derived from an EMBL/GenBank/DDBJ whole genome shotgun (WGS) entry which is preliminary data.</text>
</comment>
<dbReference type="RefSeq" id="WP_186813691.1">
    <property type="nucleotide sequence ID" value="NZ_BJYM01000015.1"/>
</dbReference>
<dbReference type="PANTHER" id="PTHR12993">
    <property type="entry name" value="N-ACETYLGLUCOSAMINYL-PHOSPHATIDYLINOSITOL DE-N-ACETYLASE-RELATED"/>
    <property type="match status" value="1"/>
</dbReference>
<gene>
    <name evidence="2" type="ORF">OSO01_34940</name>
</gene>
<organism evidence="2 3">
    <name type="scientific">Oceanobacillus sojae</name>
    <dbReference type="NCBI Taxonomy" id="582851"/>
    <lineage>
        <taxon>Bacteria</taxon>
        <taxon>Bacillati</taxon>
        <taxon>Bacillota</taxon>
        <taxon>Bacilli</taxon>
        <taxon>Bacillales</taxon>
        <taxon>Bacillaceae</taxon>
        <taxon>Oceanobacillus</taxon>
    </lineage>
</organism>
<evidence type="ECO:0000256" key="1">
    <source>
        <dbReference type="ARBA" id="ARBA00001947"/>
    </source>
</evidence>
<dbReference type="Gene3D" id="3.40.50.10320">
    <property type="entry name" value="LmbE-like"/>
    <property type="match status" value="1"/>
</dbReference>
<accession>A0A511ZMS7</accession>
<dbReference type="Pfam" id="PF02585">
    <property type="entry name" value="PIG-L"/>
    <property type="match status" value="1"/>
</dbReference>
<dbReference type="InterPro" id="IPR024078">
    <property type="entry name" value="LmbE-like_dom_sf"/>
</dbReference>
<comment type="cofactor">
    <cofactor evidence="1">
        <name>Zn(2+)</name>
        <dbReference type="ChEBI" id="CHEBI:29105"/>
    </cofactor>
</comment>
<name>A0A511ZMS7_9BACI</name>
<dbReference type="PANTHER" id="PTHR12993:SF11">
    <property type="entry name" value="N-ACETYLGLUCOSAMINYL-PHOSPHATIDYLINOSITOL DE-N-ACETYLASE"/>
    <property type="match status" value="1"/>
</dbReference>
<dbReference type="Proteomes" id="UP000321558">
    <property type="component" value="Unassembled WGS sequence"/>
</dbReference>
<evidence type="ECO:0000313" key="2">
    <source>
        <dbReference type="EMBL" id="GEN88755.1"/>
    </source>
</evidence>